<feature type="domain" description="Lipocalin/cytosolic fatty-acid binding" evidence="4">
    <location>
        <begin position="63"/>
        <end position="206"/>
    </location>
</feature>
<dbReference type="Gene3D" id="2.40.128.20">
    <property type="match status" value="1"/>
</dbReference>
<evidence type="ECO:0000259" key="4">
    <source>
        <dbReference type="Pfam" id="PF08212"/>
    </source>
</evidence>
<feature type="lipid moiety-binding region" description="N-palmitoyl cysteine" evidence="3">
    <location>
        <position position="49"/>
    </location>
</feature>
<dbReference type="PROSITE" id="PS00213">
    <property type="entry name" value="LIPOCALIN"/>
    <property type="match status" value="1"/>
</dbReference>
<dbReference type="InterPro" id="IPR022271">
    <property type="entry name" value="Lipocalin_ApoD"/>
</dbReference>
<dbReference type="Proteomes" id="UP000306196">
    <property type="component" value="Unassembled WGS sequence"/>
</dbReference>
<dbReference type="PIRSF" id="PIRSF036893">
    <property type="entry name" value="Lipocalin_ApoD"/>
    <property type="match status" value="1"/>
</dbReference>
<dbReference type="InterPro" id="IPR012674">
    <property type="entry name" value="Calycin"/>
</dbReference>
<reference evidence="5 6" key="1">
    <citation type="submission" date="2019-05" db="EMBL/GenBank/DDBJ databases">
        <title>Verrucobacter flavum gen. nov., sp. nov. a new member of the family Verrucomicrobiaceae.</title>
        <authorList>
            <person name="Szuroczki S."/>
            <person name="Abbaszade G."/>
            <person name="Szabo A."/>
            <person name="Felfoldi T."/>
            <person name="Schumann P."/>
            <person name="Boka K."/>
            <person name="Keki Z."/>
            <person name="Toumi M."/>
            <person name="Toth E."/>
        </authorList>
    </citation>
    <scope>NUCLEOTIDE SEQUENCE [LARGE SCALE GENOMIC DNA]</scope>
    <source>
        <strain evidence="5 6">MG-N-17</strain>
    </source>
</reference>
<dbReference type="CDD" id="cd19438">
    <property type="entry name" value="lipocalin_Blc-like"/>
    <property type="match status" value="1"/>
</dbReference>
<dbReference type="GO" id="GO:0006950">
    <property type="term" value="P:response to stress"/>
    <property type="evidence" value="ECO:0007669"/>
    <property type="project" value="UniProtKB-ARBA"/>
</dbReference>
<dbReference type="InterPro" id="IPR002446">
    <property type="entry name" value="Lipocalin_bac"/>
</dbReference>
<evidence type="ECO:0000313" key="6">
    <source>
        <dbReference type="Proteomes" id="UP000306196"/>
    </source>
</evidence>
<organism evidence="5 6">
    <name type="scientific">Phragmitibacter flavus</name>
    <dbReference type="NCBI Taxonomy" id="2576071"/>
    <lineage>
        <taxon>Bacteria</taxon>
        <taxon>Pseudomonadati</taxon>
        <taxon>Verrucomicrobiota</taxon>
        <taxon>Verrucomicrobiia</taxon>
        <taxon>Verrucomicrobiales</taxon>
        <taxon>Verrucomicrobiaceae</taxon>
        <taxon>Phragmitibacter</taxon>
    </lineage>
</organism>
<name>A0A5R8KI92_9BACT</name>
<accession>A0A5R8KI92</accession>
<evidence type="ECO:0000313" key="5">
    <source>
        <dbReference type="EMBL" id="TLD71951.1"/>
    </source>
</evidence>
<dbReference type="InterPro" id="IPR000566">
    <property type="entry name" value="Lipocln_cytosolic_FA-bd_dom"/>
</dbReference>
<keyword evidence="6" id="KW-1185">Reference proteome</keyword>
<dbReference type="PANTHER" id="PTHR10612">
    <property type="entry name" value="APOLIPOPROTEIN D"/>
    <property type="match status" value="1"/>
</dbReference>
<comment type="caution">
    <text evidence="5">The sequence shown here is derived from an EMBL/GenBank/DDBJ whole genome shotgun (WGS) entry which is preliminary data.</text>
</comment>
<keyword evidence="3" id="KW-0564">Palmitate</keyword>
<dbReference type="OrthoDB" id="9793905at2"/>
<feature type="lipid moiety-binding region" description="S-diacylglycerol cysteine" evidence="3">
    <location>
        <position position="49"/>
    </location>
</feature>
<dbReference type="Pfam" id="PF08212">
    <property type="entry name" value="Lipocalin_2"/>
    <property type="match status" value="1"/>
</dbReference>
<comment type="similarity">
    <text evidence="1 2">Belongs to the calycin superfamily. Lipocalin family.</text>
</comment>
<dbReference type="PANTHER" id="PTHR10612:SF34">
    <property type="entry name" value="APOLIPOPROTEIN D"/>
    <property type="match status" value="1"/>
</dbReference>
<evidence type="ECO:0000256" key="1">
    <source>
        <dbReference type="ARBA" id="ARBA00006889"/>
    </source>
</evidence>
<dbReference type="InterPro" id="IPR047202">
    <property type="entry name" value="Lipocalin_Blc-like_dom"/>
</dbReference>
<dbReference type="EMBL" id="VAUV01000003">
    <property type="protein sequence ID" value="TLD71951.1"/>
    <property type="molecule type" value="Genomic_DNA"/>
</dbReference>
<evidence type="ECO:0000256" key="3">
    <source>
        <dbReference type="PIRSR" id="PIRSR036893-52"/>
    </source>
</evidence>
<dbReference type="AlphaFoldDB" id="A0A5R8KI92"/>
<sequence length="209" mass="22924">MPVLVRGKSAEFIFEASIGFTSVEFESVKILNACYWSLALLVLLLVVSCKSAPKPPLPTVSKVDLAQYAGRWHEVARLPNAFQRDDSKAIAEYTPQADGSVKVVNTEMRPDGSQKQVVGSATAVPETGNSRLRVKFGGLAALAPASKEGNYWIIKLADDYSVALVGTPSRKFLWLLARDPKISESDKQVYLDEAKRLGFATDQLLHAKW</sequence>
<evidence type="ECO:0000256" key="2">
    <source>
        <dbReference type="PIRNR" id="PIRNR036893"/>
    </source>
</evidence>
<proteinExistence type="inferred from homology"/>
<dbReference type="SUPFAM" id="SSF50814">
    <property type="entry name" value="Lipocalins"/>
    <property type="match status" value="1"/>
</dbReference>
<gene>
    <name evidence="5" type="ORF">FEM03_04300</name>
</gene>
<protein>
    <submittedName>
        <fullName evidence="5">Lipocalin family protein</fullName>
    </submittedName>
</protein>
<keyword evidence="3" id="KW-0449">Lipoprotein</keyword>
<dbReference type="InterPro" id="IPR022272">
    <property type="entry name" value="Lipocalin_CS"/>
</dbReference>
<dbReference type="PRINTS" id="PR01171">
    <property type="entry name" value="BCTLIPOCALIN"/>
</dbReference>